<comment type="caution">
    <text evidence="2">The sequence shown here is derived from an EMBL/GenBank/DDBJ whole genome shotgun (WGS) entry which is preliminary data.</text>
</comment>
<keyword evidence="3" id="KW-1185">Reference proteome</keyword>
<accession>A0ABN2IX79</accession>
<evidence type="ECO:0000313" key="2">
    <source>
        <dbReference type="EMBL" id="GAA1713614.1"/>
    </source>
</evidence>
<reference evidence="2 3" key="1">
    <citation type="journal article" date="2019" name="Int. J. Syst. Evol. Microbiol.">
        <title>The Global Catalogue of Microorganisms (GCM) 10K type strain sequencing project: providing services to taxonomists for standard genome sequencing and annotation.</title>
        <authorList>
            <consortium name="The Broad Institute Genomics Platform"/>
            <consortium name="The Broad Institute Genome Sequencing Center for Infectious Disease"/>
            <person name="Wu L."/>
            <person name="Ma J."/>
        </authorList>
    </citation>
    <scope>NUCLEOTIDE SEQUENCE [LARGE SCALE GENOMIC DNA]</scope>
    <source>
        <strain evidence="2 3">JCM 15589</strain>
    </source>
</reference>
<feature type="domain" description="MOSC" evidence="1">
    <location>
        <begin position="77"/>
        <end position="212"/>
    </location>
</feature>
<dbReference type="SUPFAM" id="SSF50800">
    <property type="entry name" value="PK beta-barrel domain-like"/>
    <property type="match status" value="1"/>
</dbReference>
<gene>
    <name evidence="2" type="ORF">GCM10009809_07240</name>
</gene>
<dbReference type="EMBL" id="BAAAPM010000003">
    <property type="protein sequence ID" value="GAA1713614.1"/>
    <property type="molecule type" value="Genomic_DNA"/>
</dbReference>
<evidence type="ECO:0000313" key="3">
    <source>
        <dbReference type="Proteomes" id="UP001501138"/>
    </source>
</evidence>
<organism evidence="2 3">
    <name type="scientific">Isoptericola hypogeus</name>
    <dbReference type="NCBI Taxonomy" id="300179"/>
    <lineage>
        <taxon>Bacteria</taxon>
        <taxon>Bacillati</taxon>
        <taxon>Actinomycetota</taxon>
        <taxon>Actinomycetes</taxon>
        <taxon>Micrococcales</taxon>
        <taxon>Promicromonosporaceae</taxon>
        <taxon>Isoptericola</taxon>
    </lineage>
</organism>
<protein>
    <recommendedName>
        <fullName evidence="1">MOSC domain-containing protein</fullName>
    </recommendedName>
</protein>
<name>A0ABN2IX79_9MICO</name>
<evidence type="ECO:0000259" key="1">
    <source>
        <dbReference type="PROSITE" id="PS51340"/>
    </source>
</evidence>
<dbReference type="Pfam" id="PF03473">
    <property type="entry name" value="MOSC"/>
    <property type="match status" value="1"/>
</dbReference>
<dbReference type="Proteomes" id="UP001501138">
    <property type="component" value="Unassembled WGS sequence"/>
</dbReference>
<sequence length="212" mass="22511">MGGEALDAVLVDERGLEGDRWFAVEDDDGRFASAKSTRRFRRRDAVLDYAAATSPGGGVVVTGGAGRWEVGDPRLDAALSAATEVAVRVTPESGVPHQDGGGVSLVGSATLAWCAERWGLDADPRRLRVNLVVATSEPFVEESWVGRDVAVGAAVLRVAERVERCRTVDLDQDGARARGRWLAPLGRERDTCLAVYADVLGTVRVGDAVSVP</sequence>
<dbReference type="InterPro" id="IPR011037">
    <property type="entry name" value="Pyrv_Knase-like_insert_dom_sf"/>
</dbReference>
<dbReference type="InterPro" id="IPR005302">
    <property type="entry name" value="MoCF_Sase_C"/>
</dbReference>
<dbReference type="PROSITE" id="PS51340">
    <property type="entry name" value="MOSC"/>
    <property type="match status" value="1"/>
</dbReference>
<proteinExistence type="predicted"/>